<keyword evidence="3 5" id="KW-0949">S-adenosyl-L-methionine</keyword>
<evidence type="ECO:0000256" key="3">
    <source>
        <dbReference type="ARBA" id="ARBA00022691"/>
    </source>
</evidence>
<name>A0A812VV23_SYMPI</name>
<evidence type="ECO:0000256" key="4">
    <source>
        <dbReference type="ARBA" id="ARBA00022884"/>
    </source>
</evidence>
<dbReference type="PRINTS" id="PR02008">
    <property type="entry name" value="RCMTFAMILY"/>
</dbReference>
<gene>
    <name evidence="7" type="primary">NSUN5</name>
    <name evidence="7" type="ORF">SPIL2461_LOCUS17591</name>
</gene>
<dbReference type="SUPFAM" id="SSF53335">
    <property type="entry name" value="S-adenosyl-L-methionine-dependent methyltransferases"/>
    <property type="match status" value="1"/>
</dbReference>
<evidence type="ECO:0000259" key="6">
    <source>
        <dbReference type="PROSITE" id="PS51686"/>
    </source>
</evidence>
<evidence type="ECO:0000256" key="5">
    <source>
        <dbReference type="PROSITE-ProRule" id="PRU01023"/>
    </source>
</evidence>
<feature type="binding site" evidence="5">
    <location>
        <begin position="229"/>
        <end position="235"/>
    </location>
    <ligand>
        <name>S-adenosyl-L-methionine</name>
        <dbReference type="ChEBI" id="CHEBI:59789"/>
    </ligand>
</feature>
<dbReference type="PANTHER" id="PTHR22807:SF4">
    <property type="entry name" value="28S RRNA (CYTOSINE-C(5))-METHYLTRANSFERASE"/>
    <property type="match status" value="1"/>
</dbReference>
<keyword evidence="4 5" id="KW-0694">RNA-binding</keyword>
<dbReference type="Gene3D" id="3.30.70.1170">
    <property type="entry name" value="Sun protein, domain 3"/>
    <property type="match status" value="1"/>
</dbReference>
<feature type="active site" description="Nucleophile" evidence="5">
    <location>
        <position position="388"/>
    </location>
</feature>
<evidence type="ECO:0000313" key="7">
    <source>
        <dbReference type="EMBL" id="CAE7655345.1"/>
    </source>
</evidence>
<reference evidence="7" key="1">
    <citation type="submission" date="2021-02" db="EMBL/GenBank/DDBJ databases">
        <authorList>
            <person name="Dougan E. K."/>
            <person name="Rhodes N."/>
            <person name="Thang M."/>
            <person name="Chan C."/>
        </authorList>
    </citation>
    <scope>NUCLEOTIDE SEQUENCE</scope>
</reference>
<comment type="caution">
    <text evidence="5">Lacks conserved residue(s) required for the propagation of feature annotation.</text>
</comment>
<dbReference type="EMBL" id="CAJNIZ010043249">
    <property type="protein sequence ID" value="CAE7655345.1"/>
    <property type="molecule type" value="Genomic_DNA"/>
</dbReference>
<sequence length="479" mass="52512">MAKIYLEAGRVVEDVMSGQSGLKAALYANPLSADPRAVCKLASCTLSNKAALAEALEQVGLLEQHSRGVMLVMAFELLLGHGLRGGGRLRRQLEEQRSALQAAFQKSTCLEVGSEAKEAFASLPRYVRINRLQVTQKRDVDALKERLKKALFAAYQADLDAGRAVSPEMASVEDDALVPELLVLHPFSRSWLQKVPEAGTGALVLQDRSSCLSALAAKLVPGDFVVDTCAAPGSKTAHAIELLGNGRLAAFERDSKRAAALLKRLNLLVGFKAQRKKKKMNESQLKLGSRIQGRCLAGSGTSDAGVEVDLRVDDFLETNPLLRPWSDVDVLIVDPSCSGSGLPEHHLVDAMAESGKSARVKRLAAFQKRILSHALRFPRARTVVYSTCSTLRLENEDVVEEVLRNHPSFQVVEALSWWRNAPAQASSDKPFPSWAKYCLRSDPVTHRCRGFFLCRLDRCKPGPDMRAAAEPNSRKRKRP</sequence>
<feature type="binding site" evidence="5">
    <location>
        <position position="252"/>
    </location>
    <ligand>
        <name>S-adenosyl-L-methionine</name>
        <dbReference type="ChEBI" id="CHEBI:59789"/>
    </ligand>
</feature>
<evidence type="ECO:0000256" key="2">
    <source>
        <dbReference type="ARBA" id="ARBA00022679"/>
    </source>
</evidence>
<dbReference type="InterPro" id="IPR049560">
    <property type="entry name" value="MeTrfase_RsmB-F_NOP2_cat"/>
</dbReference>
<organism evidence="7 8">
    <name type="scientific">Symbiodinium pilosum</name>
    <name type="common">Dinoflagellate</name>
    <dbReference type="NCBI Taxonomy" id="2952"/>
    <lineage>
        <taxon>Eukaryota</taxon>
        <taxon>Sar</taxon>
        <taxon>Alveolata</taxon>
        <taxon>Dinophyceae</taxon>
        <taxon>Suessiales</taxon>
        <taxon>Symbiodiniaceae</taxon>
        <taxon>Symbiodinium</taxon>
    </lineage>
</organism>
<evidence type="ECO:0000256" key="1">
    <source>
        <dbReference type="ARBA" id="ARBA00022603"/>
    </source>
</evidence>
<feature type="binding site" evidence="5">
    <location>
        <position position="334"/>
    </location>
    <ligand>
        <name>S-adenosyl-L-methionine</name>
        <dbReference type="ChEBI" id="CHEBI:59789"/>
    </ligand>
</feature>
<dbReference type="GO" id="GO:0003723">
    <property type="term" value="F:RNA binding"/>
    <property type="evidence" value="ECO:0007669"/>
    <property type="project" value="UniProtKB-UniRule"/>
</dbReference>
<dbReference type="OrthoDB" id="435282at2759"/>
<keyword evidence="1 5" id="KW-0489">Methyltransferase</keyword>
<dbReference type="InterPro" id="IPR029063">
    <property type="entry name" value="SAM-dependent_MTases_sf"/>
</dbReference>
<dbReference type="AlphaFoldDB" id="A0A812VV23"/>
<dbReference type="GO" id="GO:0008173">
    <property type="term" value="F:RNA methyltransferase activity"/>
    <property type="evidence" value="ECO:0007669"/>
    <property type="project" value="InterPro"/>
</dbReference>
<dbReference type="InterPro" id="IPR023267">
    <property type="entry name" value="RCMT"/>
</dbReference>
<dbReference type="Gene3D" id="3.40.50.150">
    <property type="entry name" value="Vaccinia Virus protein VP39"/>
    <property type="match status" value="1"/>
</dbReference>
<proteinExistence type="inferred from homology"/>
<keyword evidence="8" id="KW-1185">Reference proteome</keyword>
<comment type="caution">
    <text evidence="7">The sequence shown here is derived from an EMBL/GenBank/DDBJ whole genome shotgun (WGS) entry which is preliminary data.</text>
</comment>
<evidence type="ECO:0000313" key="8">
    <source>
        <dbReference type="Proteomes" id="UP000649617"/>
    </source>
</evidence>
<dbReference type="GO" id="GO:0005730">
    <property type="term" value="C:nucleolus"/>
    <property type="evidence" value="ECO:0007669"/>
    <property type="project" value="TreeGrafter"/>
</dbReference>
<dbReference type="Pfam" id="PF01189">
    <property type="entry name" value="Methyltr_RsmB-F"/>
    <property type="match status" value="2"/>
</dbReference>
<comment type="similarity">
    <text evidence="5">Belongs to the class I-like SAM-binding methyltransferase superfamily. RsmB/NOP family.</text>
</comment>
<dbReference type="PROSITE" id="PS51686">
    <property type="entry name" value="SAM_MT_RSMB_NOP"/>
    <property type="match status" value="1"/>
</dbReference>
<dbReference type="PANTHER" id="PTHR22807">
    <property type="entry name" value="NOP2 YEAST -RELATED NOL1/NOP2/FMU SUN DOMAIN-CONTAINING"/>
    <property type="match status" value="1"/>
</dbReference>
<keyword evidence="2 5" id="KW-0808">Transferase</keyword>
<accession>A0A812VV23</accession>
<dbReference type="GO" id="GO:0070475">
    <property type="term" value="P:rRNA base methylation"/>
    <property type="evidence" value="ECO:0007669"/>
    <property type="project" value="TreeGrafter"/>
</dbReference>
<feature type="domain" description="SAM-dependent MTase RsmB/NOP-type" evidence="6">
    <location>
        <begin position="115"/>
        <end position="459"/>
    </location>
</feature>
<dbReference type="Proteomes" id="UP000649617">
    <property type="component" value="Unassembled WGS sequence"/>
</dbReference>
<dbReference type="InterPro" id="IPR001678">
    <property type="entry name" value="MeTrfase_RsmB-F_NOP2_dom"/>
</dbReference>
<protein>
    <submittedName>
        <fullName evidence="7">NSUN5 protein</fullName>
    </submittedName>
</protein>